<dbReference type="Proteomes" id="UP001152888">
    <property type="component" value="Unassembled WGS sequence"/>
</dbReference>
<name>A0A9P0P525_ACAOB</name>
<keyword evidence="4" id="KW-1185">Reference proteome</keyword>
<dbReference type="EMBL" id="CAKOFQ010006727">
    <property type="protein sequence ID" value="CAH1965683.1"/>
    <property type="molecule type" value="Genomic_DNA"/>
</dbReference>
<sequence>MSRLSNCVCVTFLFVVVGVASSDGLKFYRTYHAPRNRKDSDMSYSGGPRMFSPLTRTGRGQAAWSSNDDKKNNNFVDLGNSSPYFSQDIEKVACTCRPVKDQQTTSNRESDEDQAALTQLK</sequence>
<comment type="caution">
    <text evidence="3">The sequence shown here is derived from an EMBL/GenBank/DDBJ whole genome shotgun (WGS) entry which is preliminary data.</text>
</comment>
<proteinExistence type="predicted"/>
<keyword evidence="2" id="KW-0732">Signal</keyword>
<organism evidence="3 4">
    <name type="scientific">Acanthoscelides obtectus</name>
    <name type="common">Bean weevil</name>
    <name type="synonym">Bruchus obtectus</name>
    <dbReference type="NCBI Taxonomy" id="200917"/>
    <lineage>
        <taxon>Eukaryota</taxon>
        <taxon>Metazoa</taxon>
        <taxon>Ecdysozoa</taxon>
        <taxon>Arthropoda</taxon>
        <taxon>Hexapoda</taxon>
        <taxon>Insecta</taxon>
        <taxon>Pterygota</taxon>
        <taxon>Neoptera</taxon>
        <taxon>Endopterygota</taxon>
        <taxon>Coleoptera</taxon>
        <taxon>Polyphaga</taxon>
        <taxon>Cucujiformia</taxon>
        <taxon>Chrysomeloidea</taxon>
        <taxon>Chrysomelidae</taxon>
        <taxon>Bruchinae</taxon>
        <taxon>Bruchini</taxon>
        <taxon>Acanthoscelides</taxon>
    </lineage>
</organism>
<dbReference type="OrthoDB" id="6768376at2759"/>
<gene>
    <name evidence="3" type="ORF">ACAOBT_LOCUS6466</name>
</gene>
<protein>
    <submittedName>
        <fullName evidence="3">Uncharacterized protein</fullName>
    </submittedName>
</protein>
<feature type="region of interest" description="Disordered" evidence="1">
    <location>
        <begin position="36"/>
        <end position="77"/>
    </location>
</feature>
<feature type="region of interest" description="Disordered" evidence="1">
    <location>
        <begin position="101"/>
        <end position="121"/>
    </location>
</feature>
<dbReference type="AlphaFoldDB" id="A0A9P0P525"/>
<evidence type="ECO:0000313" key="3">
    <source>
        <dbReference type="EMBL" id="CAH1965683.1"/>
    </source>
</evidence>
<evidence type="ECO:0000313" key="4">
    <source>
        <dbReference type="Proteomes" id="UP001152888"/>
    </source>
</evidence>
<evidence type="ECO:0000256" key="1">
    <source>
        <dbReference type="SAM" id="MobiDB-lite"/>
    </source>
</evidence>
<feature type="signal peptide" evidence="2">
    <location>
        <begin position="1"/>
        <end position="22"/>
    </location>
</feature>
<evidence type="ECO:0000256" key="2">
    <source>
        <dbReference type="SAM" id="SignalP"/>
    </source>
</evidence>
<accession>A0A9P0P525</accession>
<reference evidence="3" key="1">
    <citation type="submission" date="2022-03" db="EMBL/GenBank/DDBJ databases">
        <authorList>
            <person name="Sayadi A."/>
        </authorList>
    </citation>
    <scope>NUCLEOTIDE SEQUENCE</scope>
</reference>
<feature type="chain" id="PRO_5040405775" evidence="2">
    <location>
        <begin position="23"/>
        <end position="121"/>
    </location>
</feature>